<comment type="caution">
    <text evidence="2">The sequence shown here is derived from an EMBL/GenBank/DDBJ whole genome shotgun (WGS) entry which is preliminary data.</text>
</comment>
<dbReference type="EMBL" id="JBHSAX010000007">
    <property type="protein sequence ID" value="MFC3962133.1"/>
    <property type="molecule type" value="Genomic_DNA"/>
</dbReference>
<keyword evidence="3" id="KW-1185">Reference proteome</keyword>
<dbReference type="RefSeq" id="WP_378611869.1">
    <property type="nucleotide sequence ID" value="NZ_JBHSAX010000007.1"/>
</dbReference>
<evidence type="ECO:0000313" key="2">
    <source>
        <dbReference type="EMBL" id="MFC3962133.1"/>
    </source>
</evidence>
<feature type="compositionally biased region" description="Basic and acidic residues" evidence="1">
    <location>
        <begin position="129"/>
        <end position="139"/>
    </location>
</feature>
<feature type="compositionally biased region" description="Low complexity" evidence="1">
    <location>
        <begin position="185"/>
        <end position="195"/>
    </location>
</feature>
<feature type="compositionally biased region" description="Basic and acidic residues" evidence="1">
    <location>
        <begin position="92"/>
        <end position="103"/>
    </location>
</feature>
<feature type="compositionally biased region" description="Low complexity" evidence="1">
    <location>
        <begin position="162"/>
        <end position="178"/>
    </location>
</feature>
<evidence type="ECO:0000256" key="1">
    <source>
        <dbReference type="SAM" id="MobiDB-lite"/>
    </source>
</evidence>
<organism evidence="2 3">
    <name type="scientific">Nocardia jiangsuensis</name>
    <dbReference type="NCBI Taxonomy" id="1691563"/>
    <lineage>
        <taxon>Bacteria</taxon>
        <taxon>Bacillati</taxon>
        <taxon>Actinomycetota</taxon>
        <taxon>Actinomycetes</taxon>
        <taxon>Mycobacteriales</taxon>
        <taxon>Nocardiaceae</taxon>
        <taxon>Nocardia</taxon>
    </lineage>
</organism>
<feature type="compositionally biased region" description="Low complexity" evidence="1">
    <location>
        <begin position="307"/>
        <end position="325"/>
    </location>
</feature>
<feature type="compositionally biased region" description="Basic and acidic residues" evidence="1">
    <location>
        <begin position="216"/>
        <end position="228"/>
    </location>
</feature>
<feature type="compositionally biased region" description="Low complexity" evidence="1">
    <location>
        <begin position="272"/>
        <end position="282"/>
    </location>
</feature>
<name>A0ABV8DQI5_9NOCA</name>
<reference evidence="3" key="1">
    <citation type="journal article" date="2019" name="Int. J. Syst. Evol. Microbiol.">
        <title>The Global Catalogue of Microorganisms (GCM) 10K type strain sequencing project: providing services to taxonomists for standard genome sequencing and annotation.</title>
        <authorList>
            <consortium name="The Broad Institute Genomics Platform"/>
            <consortium name="The Broad Institute Genome Sequencing Center for Infectious Disease"/>
            <person name="Wu L."/>
            <person name="Ma J."/>
        </authorList>
    </citation>
    <scope>NUCLEOTIDE SEQUENCE [LARGE SCALE GENOMIC DNA]</scope>
    <source>
        <strain evidence="3">CGMCC 4.7330</strain>
    </source>
</reference>
<sequence length="635" mass="65435">MEHVEDGAESIGAMLSDIAESLREVSRKLDLVAARVDVPLPVPMPADDRDVATRLATIEAWAFRTDRDVADLGRRLDTLQSVADAPGTGRRHAPEPGGRRAAETAELDTSSFGRRADADEPPVSTGRRAAPDDAARPEAESSGLPARLRAESAGEPARQNGTSAHRAADAAPSPADTAIPRRRAAANGQAEAGAAADDDGPGRRAAGEPAENGRAPGHDVESVGRRATEGNGRAESAGSPSVDRVSTGRQAAEANGTGESADIPRRRRAPEESAAGTSGSGRRAAEPSGSETSAVERPAGAYGPTRGGTQPPAGPEAPAETATPRVPRPRYAAGSTRQRIAEARAESAGRVPAERSEPSASGLSADRGEPGGGARRSADRSELSGPTAHSADHIELPAPTRSSADRSEHSIPARLSAPAEPEAAAPSTDDEPAGPNLRAAVEARRASGRLPQRGTAPSPTPPGATASQAPPTPERTELTSPDEPDRWSGPRRNGSSLGLGETVAAAYDQGLRDGFTGQQDGYRQAPAAGYPLEESGDDFAPFADRQTRDAHTEQVGRPGLTSGAIERPGTGQSGRPAYDAAADRSNYADFGNGFTGATAEETAHADKVQAMLDELKRTAAAMPFGPPTGEQPDQR</sequence>
<protein>
    <submittedName>
        <fullName evidence="2">Uncharacterized protein</fullName>
    </submittedName>
</protein>
<feature type="region of interest" description="Disordered" evidence="1">
    <location>
        <begin position="614"/>
        <end position="635"/>
    </location>
</feature>
<feature type="compositionally biased region" description="Low complexity" evidence="1">
    <location>
        <begin position="412"/>
        <end position="427"/>
    </location>
</feature>
<feature type="compositionally biased region" description="Basic and acidic residues" evidence="1">
    <location>
        <begin position="339"/>
        <end position="357"/>
    </location>
</feature>
<evidence type="ECO:0000313" key="3">
    <source>
        <dbReference type="Proteomes" id="UP001595696"/>
    </source>
</evidence>
<proteinExistence type="predicted"/>
<feature type="region of interest" description="Disordered" evidence="1">
    <location>
        <begin position="80"/>
        <end position="595"/>
    </location>
</feature>
<accession>A0ABV8DQI5</accession>
<feature type="compositionally biased region" description="Basic and acidic residues" evidence="1">
    <location>
        <begin position="545"/>
        <end position="554"/>
    </location>
</feature>
<gene>
    <name evidence="2" type="ORF">ACFO0B_09035</name>
</gene>
<dbReference type="Proteomes" id="UP001595696">
    <property type="component" value="Unassembled WGS sequence"/>
</dbReference>